<accession>B4VT10</accession>
<gene>
    <name evidence="2" type="ORF">MC7420_825</name>
</gene>
<dbReference type="GO" id="GO:0005524">
    <property type="term" value="F:ATP binding"/>
    <property type="evidence" value="ECO:0007669"/>
    <property type="project" value="InterPro"/>
</dbReference>
<reference evidence="2 3" key="1">
    <citation type="submission" date="2008-07" db="EMBL/GenBank/DDBJ databases">
        <authorList>
            <person name="Tandeau de Marsac N."/>
            <person name="Ferriera S."/>
            <person name="Johnson J."/>
            <person name="Kravitz S."/>
            <person name="Beeson K."/>
            <person name="Sutton G."/>
            <person name="Rogers Y.-H."/>
            <person name="Friedman R."/>
            <person name="Frazier M."/>
            <person name="Venter J.C."/>
        </authorList>
    </citation>
    <scope>NUCLEOTIDE SEQUENCE [LARGE SCALE GENOMIC DNA]</scope>
    <source>
        <strain evidence="2 3">PCC 7420</strain>
    </source>
</reference>
<dbReference type="AlphaFoldDB" id="B4VT10"/>
<evidence type="ECO:0000313" key="2">
    <source>
        <dbReference type="EMBL" id="EDX74951.1"/>
    </source>
</evidence>
<name>B4VT10_9CYAN</name>
<dbReference type="SUPFAM" id="SSF52540">
    <property type="entry name" value="P-loop containing nucleoside triphosphate hydrolases"/>
    <property type="match status" value="1"/>
</dbReference>
<dbReference type="HOGENOM" id="CLU_051820_2_1_3"/>
<dbReference type="OrthoDB" id="9783370at2"/>
<dbReference type="Proteomes" id="UP000003835">
    <property type="component" value="Unassembled WGS sequence"/>
</dbReference>
<dbReference type="Gene3D" id="3.40.50.300">
    <property type="entry name" value="P-loop containing nucleotide triphosphate hydrolases"/>
    <property type="match status" value="1"/>
</dbReference>
<dbReference type="InterPro" id="IPR027417">
    <property type="entry name" value="P-loop_NTPase"/>
</dbReference>
<sequence length="319" mass="37027">MDDLAKRLYTGKGECRYEPLPDAWQEREPYIASKSLADAVNAALYLRRPLLLEGDPGCGKTRLAYAVAYELGFPLHTCYIRSTSRAQDLLYDYDALGRLYDIQEGKVEDNPTRARSRQEYVTLGELGNAIAQSQNDIPSVVLIDEIDKADIDFPNDLLLELDRLQFQVKEVPEMRFDALKGRKRQERREFLPLIIVTSNREKELPKPFLRRCLFYYIEFPNQATLKQILKSHFQPKLTPLFEAALKKFWQLRELKSWRKIPGTSEFLDWVAILEREQQAKKLTAKELESTHAVNLPHLETLVKTQSDREALKQLRTQNG</sequence>
<organism evidence="2 3">
    <name type="scientific">Coleofasciculus chthonoplastes PCC 7420</name>
    <dbReference type="NCBI Taxonomy" id="118168"/>
    <lineage>
        <taxon>Bacteria</taxon>
        <taxon>Bacillati</taxon>
        <taxon>Cyanobacteriota</taxon>
        <taxon>Cyanophyceae</taxon>
        <taxon>Coleofasciculales</taxon>
        <taxon>Coleofasciculaceae</taxon>
        <taxon>Coleofasciculus</taxon>
    </lineage>
</organism>
<feature type="domain" description="AAA+ ATPase" evidence="1">
    <location>
        <begin position="46"/>
        <end position="223"/>
    </location>
</feature>
<dbReference type="Pfam" id="PF07728">
    <property type="entry name" value="AAA_5"/>
    <property type="match status" value="1"/>
</dbReference>
<dbReference type="STRING" id="118168.MC7420_825"/>
<dbReference type="EMBL" id="DS989851">
    <property type="protein sequence ID" value="EDX74951.1"/>
    <property type="molecule type" value="Genomic_DNA"/>
</dbReference>
<evidence type="ECO:0000313" key="3">
    <source>
        <dbReference type="Proteomes" id="UP000003835"/>
    </source>
</evidence>
<dbReference type="SMART" id="SM00382">
    <property type="entry name" value="AAA"/>
    <property type="match status" value="1"/>
</dbReference>
<keyword evidence="3" id="KW-1185">Reference proteome</keyword>
<dbReference type="RefSeq" id="WP_006101771.1">
    <property type="nucleotide sequence ID" value="NZ_DS989851.1"/>
</dbReference>
<protein>
    <submittedName>
        <fullName evidence="2">ATPase, AAA family, putative</fullName>
    </submittedName>
</protein>
<dbReference type="InterPro" id="IPR011704">
    <property type="entry name" value="ATPase_dyneun-rel_AAA"/>
</dbReference>
<evidence type="ECO:0000259" key="1">
    <source>
        <dbReference type="SMART" id="SM00382"/>
    </source>
</evidence>
<proteinExistence type="predicted"/>
<dbReference type="InterPro" id="IPR003593">
    <property type="entry name" value="AAA+_ATPase"/>
</dbReference>
<dbReference type="GO" id="GO:0016887">
    <property type="term" value="F:ATP hydrolysis activity"/>
    <property type="evidence" value="ECO:0007669"/>
    <property type="project" value="InterPro"/>
</dbReference>
<dbReference type="eggNOG" id="COG0714">
    <property type="taxonomic scope" value="Bacteria"/>
</dbReference>